<gene>
    <name evidence="1" type="ORF">R77591_04271</name>
</gene>
<protein>
    <submittedName>
        <fullName evidence="1">Uncharacterized protein</fullName>
    </submittedName>
</protein>
<organism evidence="1 2">
    <name type="scientific">Ralstonia mannitolilytica</name>
    <dbReference type="NCBI Taxonomy" id="105219"/>
    <lineage>
        <taxon>Bacteria</taxon>
        <taxon>Pseudomonadati</taxon>
        <taxon>Pseudomonadota</taxon>
        <taxon>Betaproteobacteria</taxon>
        <taxon>Burkholderiales</taxon>
        <taxon>Burkholderiaceae</taxon>
        <taxon>Ralstonia</taxon>
    </lineage>
</organism>
<sequence length="50" mass="5872">MITLFVFILIAMLGVYSFYNFSKVLDTLALSLSNLIDSWREKNEKRNSRI</sequence>
<accession>A0AAD2B318</accession>
<dbReference type="AlphaFoldDB" id="A0AAD2B318"/>
<name>A0AAD2B318_9RALS</name>
<dbReference type="Proteomes" id="UP001190002">
    <property type="component" value="Unassembled WGS sequence"/>
</dbReference>
<dbReference type="EMBL" id="CATVXE010000024">
    <property type="protein sequence ID" value="CAJ0694559.1"/>
    <property type="molecule type" value="Genomic_DNA"/>
</dbReference>
<comment type="caution">
    <text evidence="1">The sequence shown here is derived from an EMBL/GenBank/DDBJ whole genome shotgun (WGS) entry which is preliminary data.</text>
</comment>
<evidence type="ECO:0000313" key="2">
    <source>
        <dbReference type="Proteomes" id="UP001190002"/>
    </source>
</evidence>
<proteinExistence type="predicted"/>
<reference evidence="1" key="1">
    <citation type="submission" date="2023-07" db="EMBL/GenBank/DDBJ databases">
        <authorList>
            <person name="Peeters C."/>
        </authorList>
    </citation>
    <scope>NUCLEOTIDE SEQUENCE</scope>
    <source>
        <strain evidence="1">R-77591</strain>
    </source>
</reference>
<evidence type="ECO:0000313" key="1">
    <source>
        <dbReference type="EMBL" id="CAJ0694559.1"/>
    </source>
</evidence>